<dbReference type="Pfam" id="PF00076">
    <property type="entry name" value="RRM_1"/>
    <property type="match status" value="1"/>
</dbReference>
<feature type="domain" description="RRM" evidence="8">
    <location>
        <begin position="210"/>
        <end position="299"/>
    </location>
</feature>
<dbReference type="SUPFAM" id="SSF54928">
    <property type="entry name" value="RNA-binding domain, RBD"/>
    <property type="match status" value="1"/>
</dbReference>
<keyword evidence="4" id="KW-0804">Transcription</keyword>
<feature type="compositionally biased region" description="Basic and acidic residues" evidence="7">
    <location>
        <begin position="198"/>
        <end position="207"/>
    </location>
</feature>
<evidence type="ECO:0000313" key="11">
    <source>
        <dbReference type="EMBL" id="GAA0156617.1"/>
    </source>
</evidence>
<dbReference type="Gene3D" id="1.10.10.10">
    <property type="entry name" value="Winged helix-like DNA-binding domain superfamily/Winged helix DNA-binding domain"/>
    <property type="match status" value="1"/>
</dbReference>
<dbReference type="InterPro" id="IPR000504">
    <property type="entry name" value="RRM_dom"/>
</dbReference>
<keyword evidence="3" id="KW-0805">Transcription regulation</keyword>
<name>A0AAV3Q091_LITER</name>
<comment type="subcellular location">
    <subcellularLocation>
        <location evidence="1">Nucleus</location>
    </subcellularLocation>
</comment>
<sequence>MAQAQPERETIDMHEIAGKSIHDGRKKNDDQSASSSSASFKFNAQAPEFVPKTTPASAVPVTGYFVPCYQYLGGGSGGGGGSGDQWIFVGDSDSMQLQVPGSSSQSPKNNNVLTEELHQKLIKQVEYQFNDLSLLANENLVKHIQKDPEGFVPITIVASTKKLKSLVNGNHTMLAQALRASTKLDVSSDSKKVKRKKPFTDKEKEELQSRTVVAENLPDDHSHQNIEKIFNVAGTVKTIRICHPQEANSRNKVDHVISTKLHALVEFENVESAEKAVEKLNDERNWRKGLKVRLLLRRTPKSVLQSKKSDFDDYLEDDEVEAADNNSPSHPQAHPVNSESGVSDNNAGDSPNSLKKVWPKGRGKPRPQRTSNYNGRGTVSQPSVTSSSEGLGKQTIKGPRMPDGTKGFNMGRGKPISIPV</sequence>
<dbReference type="InterPro" id="IPR035979">
    <property type="entry name" value="RBD_domain_sf"/>
</dbReference>
<dbReference type="GO" id="GO:0003723">
    <property type="term" value="F:RNA binding"/>
    <property type="evidence" value="ECO:0007669"/>
    <property type="project" value="UniProtKB-UniRule"/>
</dbReference>
<evidence type="ECO:0000256" key="2">
    <source>
        <dbReference type="ARBA" id="ARBA00022884"/>
    </source>
</evidence>
<dbReference type="PROSITE" id="PS51938">
    <property type="entry name" value="SUZ_C"/>
    <property type="match status" value="1"/>
</dbReference>
<feature type="compositionally biased region" description="Basic residues" evidence="7">
    <location>
        <begin position="357"/>
        <end position="367"/>
    </location>
</feature>
<dbReference type="InterPro" id="IPR036390">
    <property type="entry name" value="WH_DNA-bd_sf"/>
</dbReference>
<dbReference type="PANTHER" id="PTHR22792:SF62">
    <property type="entry name" value="LA-RELATED PROTEIN 7"/>
    <property type="match status" value="1"/>
</dbReference>
<dbReference type="GO" id="GO:1990904">
    <property type="term" value="C:ribonucleoprotein complex"/>
    <property type="evidence" value="ECO:0007669"/>
    <property type="project" value="InterPro"/>
</dbReference>
<evidence type="ECO:0000256" key="5">
    <source>
        <dbReference type="ARBA" id="ARBA00023242"/>
    </source>
</evidence>
<feature type="compositionally biased region" description="Polar residues" evidence="7">
    <location>
        <begin position="324"/>
        <end position="353"/>
    </location>
</feature>
<dbReference type="SMART" id="SM00360">
    <property type="entry name" value="RRM"/>
    <property type="match status" value="1"/>
</dbReference>
<gene>
    <name evidence="11" type="ORF">LIER_14071</name>
</gene>
<evidence type="ECO:0000256" key="3">
    <source>
        <dbReference type="ARBA" id="ARBA00023015"/>
    </source>
</evidence>
<dbReference type="Pfam" id="PF05383">
    <property type="entry name" value="La"/>
    <property type="match status" value="1"/>
</dbReference>
<feature type="region of interest" description="Disordered" evidence="7">
    <location>
        <begin position="185"/>
        <end position="207"/>
    </location>
</feature>
<feature type="domain" description="HTH La-type RNA-binding" evidence="9">
    <location>
        <begin position="111"/>
        <end position="203"/>
    </location>
</feature>
<dbReference type="CDD" id="cd12288">
    <property type="entry name" value="RRM_La_like_plant"/>
    <property type="match status" value="1"/>
</dbReference>
<evidence type="ECO:0000256" key="6">
    <source>
        <dbReference type="PROSITE-ProRule" id="PRU00332"/>
    </source>
</evidence>
<protein>
    <submittedName>
        <fullName evidence="11">RNA metabolism protein</fullName>
    </submittedName>
</protein>
<dbReference type="InterPro" id="IPR045180">
    <property type="entry name" value="La_dom_prot"/>
</dbReference>
<dbReference type="InterPro" id="IPR034878">
    <property type="entry name" value="La-rel_plant_RRM"/>
</dbReference>
<dbReference type="SUPFAM" id="SSF46785">
    <property type="entry name" value="Winged helix' DNA-binding domain"/>
    <property type="match status" value="1"/>
</dbReference>
<dbReference type="Proteomes" id="UP001454036">
    <property type="component" value="Unassembled WGS sequence"/>
</dbReference>
<keyword evidence="5" id="KW-0539">Nucleus</keyword>
<dbReference type="PROSITE" id="PS50961">
    <property type="entry name" value="HTH_LA"/>
    <property type="match status" value="1"/>
</dbReference>
<evidence type="ECO:0000259" key="9">
    <source>
        <dbReference type="PROSITE" id="PS50961"/>
    </source>
</evidence>
<accession>A0AAV3Q091</accession>
<dbReference type="InterPro" id="IPR024642">
    <property type="entry name" value="SUZ-C"/>
</dbReference>
<evidence type="ECO:0000256" key="7">
    <source>
        <dbReference type="SAM" id="MobiDB-lite"/>
    </source>
</evidence>
<feature type="compositionally biased region" description="Polar residues" evidence="7">
    <location>
        <begin position="368"/>
        <end position="389"/>
    </location>
</feature>
<keyword evidence="2 6" id="KW-0694">RNA-binding</keyword>
<evidence type="ECO:0000259" key="8">
    <source>
        <dbReference type="PROSITE" id="PS50102"/>
    </source>
</evidence>
<evidence type="ECO:0000313" key="12">
    <source>
        <dbReference type="Proteomes" id="UP001454036"/>
    </source>
</evidence>
<dbReference type="InterPro" id="IPR002344">
    <property type="entry name" value="Lupus_La"/>
</dbReference>
<dbReference type="Gene3D" id="3.30.70.330">
    <property type="match status" value="1"/>
</dbReference>
<dbReference type="InterPro" id="IPR036388">
    <property type="entry name" value="WH-like_DNA-bd_sf"/>
</dbReference>
<dbReference type="PROSITE" id="PS50102">
    <property type="entry name" value="RRM"/>
    <property type="match status" value="1"/>
</dbReference>
<dbReference type="AlphaFoldDB" id="A0AAV3Q091"/>
<feature type="domain" description="SUZ-C" evidence="10">
    <location>
        <begin position="368"/>
        <end position="412"/>
    </location>
</feature>
<dbReference type="InterPro" id="IPR006630">
    <property type="entry name" value="La_HTH"/>
</dbReference>
<dbReference type="EMBL" id="BAABME010002911">
    <property type="protein sequence ID" value="GAA0156617.1"/>
    <property type="molecule type" value="Genomic_DNA"/>
</dbReference>
<feature type="region of interest" description="Disordered" evidence="7">
    <location>
        <begin position="1"/>
        <end position="38"/>
    </location>
</feature>
<reference evidence="11 12" key="1">
    <citation type="submission" date="2024-01" db="EMBL/GenBank/DDBJ databases">
        <title>The complete chloroplast genome sequence of Lithospermum erythrorhizon: insights into the phylogenetic relationship among Boraginaceae species and the maternal lineages of purple gromwells.</title>
        <authorList>
            <person name="Okada T."/>
            <person name="Watanabe K."/>
        </authorList>
    </citation>
    <scope>NUCLEOTIDE SEQUENCE [LARGE SCALE GENOMIC DNA]</scope>
</reference>
<organism evidence="11 12">
    <name type="scientific">Lithospermum erythrorhizon</name>
    <name type="common">Purple gromwell</name>
    <name type="synonym">Lithospermum officinale var. erythrorhizon</name>
    <dbReference type="NCBI Taxonomy" id="34254"/>
    <lineage>
        <taxon>Eukaryota</taxon>
        <taxon>Viridiplantae</taxon>
        <taxon>Streptophyta</taxon>
        <taxon>Embryophyta</taxon>
        <taxon>Tracheophyta</taxon>
        <taxon>Spermatophyta</taxon>
        <taxon>Magnoliopsida</taxon>
        <taxon>eudicotyledons</taxon>
        <taxon>Gunneridae</taxon>
        <taxon>Pentapetalae</taxon>
        <taxon>asterids</taxon>
        <taxon>lamiids</taxon>
        <taxon>Boraginales</taxon>
        <taxon>Boraginaceae</taxon>
        <taxon>Boraginoideae</taxon>
        <taxon>Lithospermeae</taxon>
        <taxon>Lithospermum</taxon>
    </lineage>
</organism>
<dbReference type="PANTHER" id="PTHR22792">
    <property type="entry name" value="LUPUS LA PROTEIN-RELATED"/>
    <property type="match status" value="1"/>
</dbReference>
<dbReference type="SMART" id="SM00715">
    <property type="entry name" value="LA"/>
    <property type="match status" value="1"/>
</dbReference>
<dbReference type="PRINTS" id="PR00302">
    <property type="entry name" value="LUPUSLA"/>
</dbReference>
<evidence type="ECO:0000259" key="10">
    <source>
        <dbReference type="PROSITE" id="PS51938"/>
    </source>
</evidence>
<feature type="compositionally biased region" description="Basic and acidic residues" evidence="7">
    <location>
        <begin position="1"/>
        <end position="30"/>
    </location>
</feature>
<dbReference type="GO" id="GO:0005634">
    <property type="term" value="C:nucleus"/>
    <property type="evidence" value="ECO:0007669"/>
    <property type="project" value="UniProtKB-SubCell"/>
</dbReference>
<keyword evidence="12" id="KW-1185">Reference proteome</keyword>
<evidence type="ECO:0000256" key="1">
    <source>
        <dbReference type="ARBA" id="ARBA00004123"/>
    </source>
</evidence>
<feature type="region of interest" description="Disordered" evidence="7">
    <location>
        <begin position="321"/>
        <end position="420"/>
    </location>
</feature>
<comment type="caution">
    <text evidence="11">The sequence shown here is derived from an EMBL/GenBank/DDBJ whole genome shotgun (WGS) entry which is preliminary data.</text>
</comment>
<proteinExistence type="predicted"/>
<evidence type="ECO:0000256" key="4">
    <source>
        <dbReference type="ARBA" id="ARBA00023163"/>
    </source>
</evidence>
<dbReference type="InterPro" id="IPR012677">
    <property type="entry name" value="Nucleotide-bd_a/b_plait_sf"/>
</dbReference>
<dbReference type="GO" id="GO:0006396">
    <property type="term" value="P:RNA processing"/>
    <property type="evidence" value="ECO:0007669"/>
    <property type="project" value="InterPro"/>
</dbReference>